<dbReference type="Proteomes" id="UP000736373">
    <property type="component" value="Unassembled WGS sequence"/>
</dbReference>
<gene>
    <name evidence="5" type="ORF">F6X42_40235</name>
</gene>
<protein>
    <submittedName>
        <fullName evidence="5">Helix-turn-helix transcriptional regulator</fullName>
    </submittedName>
</protein>
<sequence length="126" mass="13366">MLLMILRQMIDGGATAPGLLAGLSHPALHRALVAMHDAPDRSWRVEDLASVAGMSRSQFMASFRQTVGTTPSAYLTGVASYARASRTGQRGKVKAVAQRVGLGSASAFSRAYLRAFGCPPIAMRQC</sequence>
<dbReference type="Pfam" id="PF12833">
    <property type="entry name" value="HTH_18"/>
    <property type="match status" value="1"/>
</dbReference>
<dbReference type="InterPro" id="IPR050204">
    <property type="entry name" value="AraC_XylS_family_regulators"/>
</dbReference>
<evidence type="ECO:0000259" key="4">
    <source>
        <dbReference type="PROSITE" id="PS01124"/>
    </source>
</evidence>
<dbReference type="PROSITE" id="PS01124">
    <property type="entry name" value="HTH_ARAC_FAMILY_2"/>
    <property type="match status" value="1"/>
</dbReference>
<feature type="domain" description="HTH araC/xylS-type" evidence="4">
    <location>
        <begin position="29"/>
        <end position="126"/>
    </location>
</feature>
<reference evidence="5 6" key="1">
    <citation type="submission" date="2019-09" db="EMBL/GenBank/DDBJ databases">
        <title>Paraburkholderia podalyriae sp. nov., A South African Podalyria-associated rhizobium.</title>
        <authorList>
            <person name="Mavima L."/>
            <person name="Beukes C.W."/>
            <person name="Palmer M."/>
            <person name="De Meyer S.E."/>
            <person name="James E.K."/>
            <person name="Maluk M."/>
            <person name="Avontuur J.R."/>
            <person name="Chan W.Y."/>
            <person name="Venter S.N."/>
            <person name="Steenkamp E.T."/>
        </authorList>
    </citation>
    <scope>NUCLEOTIDE SEQUENCE [LARGE SCALE GENOMIC DNA]</scope>
    <source>
        <strain evidence="5 6">WC7.3b</strain>
    </source>
</reference>
<evidence type="ECO:0000313" key="6">
    <source>
        <dbReference type="Proteomes" id="UP000736373"/>
    </source>
</evidence>
<dbReference type="PANTHER" id="PTHR46796:SF13">
    <property type="entry name" value="HTH-TYPE TRANSCRIPTIONAL ACTIVATOR RHAS"/>
    <property type="match status" value="1"/>
</dbReference>
<keyword evidence="2" id="KW-0238">DNA-binding</keyword>
<keyword evidence="1" id="KW-0805">Transcription regulation</keyword>
<keyword evidence="6" id="KW-1185">Reference proteome</keyword>
<dbReference type="SUPFAM" id="SSF46689">
    <property type="entry name" value="Homeodomain-like"/>
    <property type="match status" value="2"/>
</dbReference>
<dbReference type="Gene3D" id="1.10.10.60">
    <property type="entry name" value="Homeodomain-like"/>
    <property type="match status" value="2"/>
</dbReference>
<dbReference type="PROSITE" id="PS00041">
    <property type="entry name" value="HTH_ARAC_FAMILY_1"/>
    <property type="match status" value="1"/>
</dbReference>
<organism evidence="5 6">
    <name type="scientific">Paraburkholderia podalyriae</name>
    <dbReference type="NCBI Taxonomy" id="1938811"/>
    <lineage>
        <taxon>Bacteria</taxon>
        <taxon>Pseudomonadati</taxon>
        <taxon>Pseudomonadota</taxon>
        <taxon>Betaproteobacteria</taxon>
        <taxon>Burkholderiales</taxon>
        <taxon>Burkholderiaceae</taxon>
        <taxon>Paraburkholderia</taxon>
    </lineage>
</organism>
<comment type="caution">
    <text evidence="5">The sequence shown here is derived from an EMBL/GenBank/DDBJ whole genome shotgun (WGS) entry which is preliminary data.</text>
</comment>
<dbReference type="PANTHER" id="PTHR46796">
    <property type="entry name" value="HTH-TYPE TRANSCRIPTIONAL ACTIVATOR RHAS-RELATED"/>
    <property type="match status" value="1"/>
</dbReference>
<dbReference type="EMBL" id="VZQQ01000101">
    <property type="protein sequence ID" value="MBC8752416.1"/>
    <property type="molecule type" value="Genomic_DNA"/>
</dbReference>
<evidence type="ECO:0000256" key="2">
    <source>
        <dbReference type="ARBA" id="ARBA00023125"/>
    </source>
</evidence>
<accession>A0ABR7Q1I0</accession>
<evidence type="ECO:0000256" key="1">
    <source>
        <dbReference type="ARBA" id="ARBA00023015"/>
    </source>
</evidence>
<proteinExistence type="predicted"/>
<dbReference type="SMART" id="SM00342">
    <property type="entry name" value="HTH_ARAC"/>
    <property type="match status" value="1"/>
</dbReference>
<dbReference type="InterPro" id="IPR018060">
    <property type="entry name" value="HTH_AraC"/>
</dbReference>
<dbReference type="InterPro" id="IPR009057">
    <property type="entry name" value="Homeodomain-like_sf"/>
</dbReference>
<dbReference type="InterPro" id="IPR018062">
    <property type="entry name" value="HTH_AraC-typ_CS"/>
</dbReference>
<keyword evidence="3" id="KW-0804">Transcription</keyword>
<evidence type="ECO:0000313" key="5">
    <source>
        <dbReference type="EMBL" id="MBC8752416.1"/>
    </source>
</evidence>
<evidence type="ECO:0000256" key="3">
    <source>
        <dbReference type="ARBA" id="ARBA00023163"/>
    </source>
</evidence>
<name>A0ABR7Q1I0_9BURK</name>